<name>A0A2U2P9B2_9SPHI</name>
<dbReference type="Proteomes" id="UP000245647">
    <property type="component" value="Unassembled WGS sequence"/>
</dbReference>
<keyword evidence="1" id="KW-0812">Transmembrane</keyword>
<organism evidence="2 3">
    <name type="scientific">Pararcticibacter amylolyticus</name>
    <dbReference type="NCBI Taxonomy" id="2173175"/>
    <lineage>
        <taxon>Bacteria</taxon>
        <taxon>Pseudomonadati</taxon>
        <taxon>Bacteroidota</taxon>
        <taxon>Sphingobacteriia</taxon>
        <taxon>Sphingobacteriales</taxon>
        <taxon>Sphingobacteriaceae</taxon>
        <taxon>Pararcticibacter</taxon>
    </lineage>
</organism>
<keyword evidence="1" id="KW-1133">Transmembrane helix</keyword>
<evidence type="ECO:0000256" key="1">
    <source>
        <dbReference type="SAM" id="Phobius"/>
    </source>
</evidence>
<feature type="transmembrane region" description="Helical" evidence="1">
    <location>
        <begin position="12"/>
        <end position="36"/>
    </location>
</feature>
<dbReference type="EMBL" id="QEAS01000049">
    <property type="protein sequence ID" value="PWG77960.1"/>
    <property type="molecule type" value="Genomic_DNA"/>
</dbReference>
<protein>
    <submittedName>
        <fullName evidence="2">Uncharacterized protein</fullName>
    </submittedName>
</protein>
<evidence type="ECO:0000313" key="2">
    <source>
        <dbReference type="EMBL" id="PWG77960.1"/>
    </source>
</evidence>
<dbReference type="AlphaFoldDB" id="A0A2U2P9B2"/>
<sequence>MRIFFDSCKNFFFFFFFAAAGRLFCFYCFDFALFNLSLSHGLAPYPPFWDCKDAHFFSPLQIFFAFFQTFGDMGCLGGDRGWGKGLGVTFVGDIVVDKGGDQRKSSLGVMRDRMG</sequence>
<accession>A0A2U2P9B2</accession>
<comment type="caution">
    <text evidence="2">The sequence shown here is derived from an EMBL/GenBank/DDBJ whole genome shotgun (WGS) entry which is preliminary data.</text>
</comment>
<evidence type="ECO:0000313" key="3">
    <source>
        <dbReference type="Proteomes" id="UP000245647"/>
    </source>
</evidence>
<feature type="transmembrane region" description="Helical" evidence="1">
    <location>
        <begin position="56"/>
        <end position="76"/>
    </location>
</feature>
<keyword evidence="3" id="KW-1185">Reference proteome</keyword>
<reference evidence="2 3" key="1">
    <citation type="submission" date="2018-04" db="EMBL/GenBank/DDBJ databases">
        <title>Pedobacter chongqingensis sp. nov., isolated from a rottenly hemp rope.</title>
        <authorList>
            <person name="Cai Y."/>
        </authorList>
    </citation>
    <scope>NUCLEOTIDE SEQUENCE [LARGE SCALE GENOMIC DNA]</scope>
    <source>
        <strain evidence="2 3">FJ4-8</strain>
    </source>
</reference>
<keyword evidence="1" id="KW-0472">Membrane</keyword>
<gene>
    <name evidence="2" type="ORF">DDR33_24765</name>
</gene>
<proteinExistence type="predicted"/>